<dbReference type="PANTHER" id="PTHR30293:SF2">
    <property type="entry name" value="TRANSCRIPTIONAL ACTIVATOR PROTEIN NHAR"/>
    <property type="match status" value="1"/>
</dbReference>
<comment type="caution">
    <text evidence="7">The sequence shown here is derived from an EMBL/GenBank/DDBJ whole genome shotgun (WGS) entry which is preliminary data.</text>
</comment>
<proteinExistence type="inferred from homology"/>
<evidence type="ECO:0000313" key="7">
    <source>
        <dbReference type="EMBL" id="GGA83513.1"/>
    </source>
</evidence>
<comment type="similarity">
    <text evidence="1">Belongs to the LysR transcriptional regulatory family.</text>
</comment>
<name>A0A8J2U794_9GAMM</name>
<accession>A0A8J2U794</accession>
<dbReference type="Gene3D" id="3.40.190.290">
    <property type="match status" value="1"/>
</dbReference>
<protein>
    <submittedName>
        <fullName evidence="7">Transcriptional activator NhaR</fullName>
    </submittedName>
</protein>
<dbReference type="Gene3D" id="1.10.10.10">
    <property type="entry name" value="Winged helix-like DNA-binding domain superfamily/Winged helix DNA-binding domain"/>
    <property type="match status" value="1"/>
</dbReference>
<dbReference type="Pfam" id="PF00126">
    <property type="entry name" value="HTH_1"/>
    <property type="match status" value="1"/>
</dbReference>
<sequence>MINYKHLQYFWVAAKQGGIVRASEHLHLTPQTISGQITLLEEQLGTALFTKVGRKLELTETGRLVLSYADEIFSLGDELQDVLSRSSLQRPQQLKIGIADVVPKTIAHRLLQPALGLGEPIRIVCKENSLKELLAELALHRLDLVIADAPIPSDIGIRGFNHPLGDCGLSFMATPDLAAQLAGEFPVSLDEQPLLIPGQQSVMHTRLQQWLDQHHIRPNVVGEFDDSALMKAFGQAGAGVFAVPSAIAKEVAEQFNVVQIGATDDIREQFFAISIQRRISNPAVVAITQAAREWLQA</sequence>
<dbReference type="InterPro" id="IPR036388">
    <property type="entry name" value="WH-like_DNA-bd_sf"/>
</dbReference>
<dbReference type="Proteomes" id="UP000619743">
    <property type="component" value="Unassembled WGS sequence"/>
</dbReference>
<dbReference type="SUPFAM" id="SSF46785">
    <property type="entry name" value="Winged helix' DNA-binding domain"/>
    <property type="match status" value="1"/>
</dbReference>
<evidence type="ECO:0000259" key="6">
    <source>
        <dbReference type="PROSITE" id="PS50931"/>
    </source>
</evidence>
<dbReference type="PROSITE" id="PS50931">
    <property type="entry name" value="HTH_LYSR"/>
    <property type="match status" value="1"/>
</dbReference>
<dbReference type="GO" id="GO:2000142">
    <property type="term" value="P:regulation of DNA-templated transcription initiation"/>
    <property type="evidence" value="ECO:0007669"/>
    <property type="project" value="TreeGrafter"/>
</dbReference>
<evidence type="ECO:0000256" key="1">
    <source>
        <dbReference type="ARBA" id="ARBA00009437"/>
    </source>
</evidence>
<keyword evidence="2" id="KW-0805">Transcription regulation</keyword>
<evidence type="ECO:0000256" key="5">
    <source>
        <dbReference type="ARBA" id="ARBA00023163"/>
    </source>
</evidence>
<dbReference type="InterPro" id="IPR005119">
    <property type="entry name" value="LysR_subst-bd"/>
</dbReference>
<dbReference type="EMBL" id="BMDX01000015">
    <property type="protein sequence ID" value="GGA83513.1"/>
    <property type="molecule type" value="Genomic_DNA"/>
</dbReference>
<reference evidence="8" key="1">
    <citation type="journal article" date="2019" name="Int. J. Syst. Evol. Microbiol.">
        <title>The Global Catalogue of Microorganisms (GCM) 10K type strain sequencing project: providing services to taxonomists for standard genome sequencing and annotation.</title>
        <authorList>
            <consortium name="The Broad Institute Genomics Platform"/>
            <consortium name="The Broad Institute Genome Sequencing Center for Infectious Disease"/>
            <person name="Wu L."/>
            <person name="Ma J."/>
        </authorList>
    </citation>
    <scope>NUCLEOTIDE SEQUENCE [LARGE SCALE GENOMIC DNA]</scope>
    <source>
        <strain evidence="8">CGMCC 1.10130</strain>
    </source>
</reference>
<dbReference type="PANTHER" id="PTHR30293">
    <property type="entry name" value="TRANSCRIPTIONAL REGULATORY PROTEIN NAC-RELATED"/>
    <property type="match status" value="1"/>
</dbReference>
<keyword evidence="4" id="KW-0010">Activator</keyword>
<dbReference type="SUPFAM" id="SSF53850">
    <property type="entry name" value="Periplasmic binding protein-like II"/>
    <property type="match status" value="1"/>
</dbReference>
<dbReference type="AlphaFoldDB" id="A0A8J2U794"/>
<dbReference type="GO" id="GO:0003677">
    <property type="term" value="F:DNA binding"/>
    <property type="evidence" value="ECO:0007669"/>
    <property type="project" value="UniProtKB-KW"/>
</dbReference>
<evidence type="ECO:0000256" key="3">
    <source>
        <dbReference type="ARBA" id="ARBA00023125"/>
    </source>
</evidence>
<dbReference type="RefSeq" id="WP_087506648.1">
    <property type="nucleotide sequence ID" value="NZ_BMDX01000015.1"/>
</dbReference>
<organism evidence="7 8">
    <name type="scientific">Neiella marina</name>
    <dbReference type="NCBI Taxonomy" id="508461"/>
    <lineage>
        <taxon>Bacteria</taxon>
        <taxon>Pseudomonadati</taxon>
        <taxon>Pseudomonadota</taxon>
        <taxon>Gammaproteobacteria</taxon>
        <taxon>Alteromonadales</taxon>
        <taxon>Echinimonadaceae</taxon>
        <taxon>Neiella</taxon>
    </lineage>
</organism>
<evidence type="ECO:0000313" key="8">
    <source>
        <dbReference type="Proteomes" id="UP000619743"/>
    </source>
</evidence>
<dbReference type="InterPro" id="IPR036390">
    <property type="entry name" value="WH_DNA-bd_sf"/>
</dbReference>
<gene>
    <name evidence="7" type="ORF">GCM10011369_26900</name>
</gene>
<dbReference type="NCBIfam" id="NF008284">
    <property type="entry name" value="PRK11062.1"/>
    <property type="match status" value="1"/>
</dbReference>
<keyword evidence="3" id="KW-0238">DNA-binding</keyword>
<dbReference type="OrthoDB" id="464481at2"/>
<keyword evidence="8" id="KW-1185">Reference proteome</keyword>
<dbReference type="Pfam" id="PF03466">
    <property type="entry name" value="LysR_substrate"/>
    <property type="match status" value="1"/>
</dbReference>
<keyword evidence="5" id="KW-0804">Transcription</keyword>
<feature type="domain" description="HTH lysR-type" evidence="6">
    <location>
        <begin position="2"/>
        <end position="59"/>
    </location>
</feature>
<dbReference type="GO" id="GO:0003700">
    <property type="term" value="F:DNA-binding transcription factor activity"/>
    <property type="evidence" value="ECO:0007669"/>
    <property type="project" value="InterPro"/>
</dbReference>
<evidence type="ECO:0000256" key="2">
    <source>
        <dbReference type="ARBA" id="ARBA00023015"/>
    </source>
</evidence>
<dbReference type="InterPro" id="IPR000847">
    <property type="entry name" value="LysR_HTH_N"/>
</dbReference>
<evidence type="ECO:0000256" key="4">
    <source>
        <dbReference type="ARBA" id="ARBA00023159"/>
    </source>
</evidence>